<name>A0A368ZF89_9FLAO</name>
<evidence type="ECO:0000313" key="1">
    <source>
        <dbReference type="EMBL" id="RCW91566.1"/>
    </source>
</evidence>
<protein>
    <recommendedName>
        <fullName evidence="3">Selenocysteine lyase/cysteine desulfurase</fullName>
    </recommendedName>
</protein>
<evidence type="ECO:0000313" key="2">
    <source>
        <dbReference type="Proteomes" id="UP000253436"/>
    </source>
</evidence>
<dbReference type="AlphaFoldDB" id="A0A368ZF89"/>
<dbReference type="InterPro" id="IPR015421">
    <property type="entry name" value="PyrdxlP-dep_Trfase_major"/>
</dbReference>
<dbReference type="Gene3D" id="3.40.640.10">
    <property type="entry name" value="Type I PLP-dependent aspartate aminotransferase-like (Major domain)"/>
    <property type="match status" value="1"/>
</dbReference>
<dbReference type="InterPro" id="IPR015424">
    <property type="entry name" value="PyrdxlP-dep_Trfase"/>
</dbReference>
<dbReference type="OrthoDB" id="8556864at2"/>
<dbReference type="SUPFAM" id="SSF53383">
    <property type="entry name" value="PLP-dependent transferases"/>
    <property type="match status" value="1"/>
</dbReference>
<keyword evidence="2" id="KW-1185">Reference proteome</keyword>
<reference evidence="1 2" key="1">
    <citation type="submission" date="2018-07" db="EMBL/GenBank/DDBJ databases">
        <title>Genomic Encyclopedia of Type Strains, Phase III (KMG-III): the genomes of soil and plant-associated and newly described type strains.</title>
        <authorList>
            <person name="Whitman W."/>
        </authorList>
    </citation>
    <scope>NUCLEOTIDE SEQUENCE [LARGE SCALE GENOMIC DNA]</scope>
    <source>
        <strain evidence="1 2">CECT 7958</strain>
    </source>
</reference>
<dbReference type="Proteomes" id="UP000253436">
    <property type="component" value="Unassembled WGS sequence"/>
</dbReference>
<evidence type="ECO:0008006" key="3">
    <source>
        <dbReference type="Google" id="ProtNLM"/>
    </source>
</evidence>
<organism evidence="1 2">
    <name type="scientific">Winogradskyella arenosi</name>
    <dbReference type="NCBI Taxonomy" id="533325"/>
    <lineage>
        <taxon>Bacteria</taxon>
        <taxon>Pseudomonadati</taxon>
        <taxon>Bacteroidota</taxon>
        <taxon>Flavobacteriia</taxon>
        <taxon>Flavobacteriales</taxon>
        <taxon>Flavobacteriaceae</taxon>
        <taxon>Winogradskyella</taxon>
    </lineage>
</organism>
<dbReference type="RefSeq" id="WP_114310188.1">
    <property type="nucleotide sequence ID" value="NZ_QPJO01000003.1"/>
</dbReference>
<accession>A0A368ZF89</accession>
<proteinExistence type="predicted"/>
<sequence length="693" mass="78515">MTNNVIIENQYKRTSLFERDNVNYLVHVLKRFNTVPKLNNINIITSSSVPDVFKIVPNKSIIIGEAYLKNPVLALVYLRYGIEWQLWYKALSNKADDAALCDIAAFEVTRIFYQLLPKEDKEKLKSLNYFLIELFKNDEDLSPETLLQHEGLQGFHSLDHSENTFEESWGPIVENLAKPTEYLLMSGGDLRLNIDEVALLNKYGCRPFPRPEAFTFASSTATSVSNFAFDKTDKVRSILIKNSLKNGFKKTTTEFSELLKNNLKNIFKLNDACEIIFSPSGTDASLQIAAITQIVTDKEITHVLVASDETGSGVPAALKGCHFENTTALNVPIKKGDKIEGFRDVELIKITFRDENGKLKSDDQLDKEVFTAITETNKLGRHVVLHVMDHSKLGYQSPSEKMMQDLDALKDVSMQVIVDAAQLRLDPADIQAYLEKGYIVSTTGSKYFTGPPYAGVLILPESVSQQIQAAKLPLPKGLTQYYNHSDWPKSWFCSKALSEGFNYGSYMRWNAAIVEMDRYYKTPILYRNMGIEMFCNFVEDSIADATFLEPLYGEETKPNSYNNKEFGIGNFRTIFPFFILQNKDVLSVNQVKKLYTLLNSDISDLFEGSPLEIVRLAGQKCHIGQAVNVKYRNDLQSAVLRISLGARVISESWVNRDISLFFRNIEAQMNQITVIIRKIELILSEPDLLKEAL</sequence>
<gene>
    <name evidence="1" type="ORF">DFQ08_103396</name>
</gene>
<dbReference type="EMBL" id="QPJO01000003">
    <property type="protein sequence ID" value="RCW91566.1"/>
    <property type="molecule type" value="Genomic_DNA"/>
</dbReference>
<comment type="caution">
    <text evidence="1">The sequence shown here is derived from an EMBL/GenBank/DDBJ whole genome shotgun (WGS) entry which is preliminary data.</text>
</comment>